<gene>
    <name evidence="2" type="ORF">QYE76_004063</name>
</gene>
<evidence type="ECO:0000313" key="2">
    <source>
        <dbReference type="EMBL" id="KAK1629748.1"/>
    </source>
</evidence>
<name>A0AAD8W1V4_LOLMU</name>
<dbReference type="AlphaFoldDB" id="A0AAD8W1V4"/>
<dbReference type="EMBL" id="JAUUTY010000005">
    <property type="protein sequence ID" value="KAK1629748.1"/>
    <property type="molecule type" value="Genomic_DNA"/>
</dbReference>
<organism evidence="2 3">
    <name type="scientific">Lolium multiflorum</name>
    <name type="common">Italian ryegrass</name>
    <name type="synonym">Lolium perenne subsp. multiflorum</name>
    <dbReference type="NCBI Taxonomy" id="4521"/>
    <lineage>
        <taxon>Eukaryota</taxon>
        <taxon>Viridiplantae</taxon>
        <taxon>Streptophyta</taxon>
        <taxon>Embryophyta</taxon>
        <taxon>Tracheophyta</taxon>
        <taxon>Spermatophyta</taxon>
        <taxon>Magnoliopsida</taxon>
        <taxon>Liliopsida</taxon>
        <taxon>Poales</taxon>
        <taxon>Poaceae</taxon>
        <taxon>BOP clade</taxon>
        <taxon>Pooideae</taxon>
        <taxon>Poodae</taxon>
        <taxon>Poeae</taxon>
        <taxon>Poeae Chloroplast Group 2 (Poeae type)</taxon>
        <taxon>Loliodinae</taxon>
        <taxon>Loliinae</taxon>
        <taxon>Lolium</taxon>
    </lineage>
</organism>
<comment type="caution">
    <text evidence="2">The sequence shown here is derived from an EMBL/GenBank/DDBJ whole genome shotgun (WGS) entry which is preliminary data.</text>
</comment>
<feature type="region of interest" description="Disordered" evidence="1">
    <location>
        <begin position="89"/>
        <end position="141"/>
    </location>
</feature>
<accession>A0AAD8W1V4</accession>
<feature type="compositionally biased region" description="Polar residues" evidence="1">
    <location>
        <begin position="113"/>
        <end position="141"/>
    </location>
</feature>
<dbReference type="Proteomes" id="UP001231189">
    <property type="component" value="Unassembled WGS sequence"/>
</dbReference>
<evidence type="ECO:0000256" key="1">
    <source>
        <dbReference type="SAM" id="MobiDB-lite"/>
    </source>
</evidence>
<proteinExistence type="predicted"/>
<evidence type="ECO:0000313" key="3">
    <source>
        <dbReference type="Proteomes" id="UP001231189"/>
    </source>
</evidence>
<keyword evidence="3" id="KW-1185">Reference proteome</keyword>
<feature type="compositionally biased region" description="Basic residues" evidence="1">
    <location>
        <begin position="89"/>
        <end position="98"/>
    </location>
</feature>
<protein>
    <submittedName>
        <fullName evidence="2">Uncharacterized protein</fullName>
    </submittedName>
</protein>
<sequence length="141" mass="15629">MLQLRTMKRTVEILEPSQASELLVDVTDMTIGFREFGLKHDGNIGLGRASLQQPANKHRGQPTTAHPEACSRYSRKILDAQATAIPLKRPARYLHRKTPPMWSALRSTRKNYGPNSSSQDDASKEGTTSKTPSSPDLTSQI</sequence>
<reference evidence="2" key="1">
    <citation type="submission" date="2023-07" db="EMBL/GenBank/DDBJ databases">
        <title>A chromosome-level genome assembly of Lolium multiflorum.</title>
        <authorList>
            <person name="Chen Y."/>
            <person name="Copetti D."/>
            <person name="Kolliker R."/>
            <person name="Studer B."/>
        </authorList>
    </citation>
    <scope>NUCLEOTIDE SEQUENCE</scope>
    <source>
        <strain evidence="2">02402/16</strain>
        <tissue evidence="2">Leaf</tissue>
    </source>
</reference>